<reference evidence="2 3" key="1">
    <citation type="submission" date="2019-09" db="EMBL/GenBank/DDBJ databases">
        <title>Genome sequence of Adhaeribacter sp. M2.</title>
        <authorList>
            <person name="Srinivasan S."/>
        </authorList>
    </citation>
    <scope>NUCLEOTIDE SEQUENCE [LARGE SCALE GENOMIC DNA]</scope>
    <source>
        <strain evidence="2 3">M2</strain>
    </source>
</reference>
<evidence type="ECO:0000313" key="3">
    <source>
        <dbReference type="Proteomes" id="UP000326570"/>
    </source>
</evidence>
<name>A0A5N1J9P2_9BACT</name>
<evidence type="ECO:0000313" key="2">
    <source>
        <dbReference type="EMBL" id="KAA9345549.1"/>
    </source>
</evidence>
<proteinExistence type="predicted"/>
<dbReference type="InterPro" id="IPR000182">
    <property type="entry name" value="GNAT_dom"/>
</dbReference>
<dbReference type="RefSeq" id="WP_150901690.1">
    <property type="nucleotide sequence ID" value="NZ_VTWT01000001.1"/>
</dbReference>
<keyword evidence="3" id="KW-1185">Reference proteome</keyword>
<feature type="domain" description="N-acetyltransferase" evidence="1">
    <location>
        <begin position="1"/>
        <end position="155"/>
    </location>
</feature>
<organism evidence="2 3">
    <name type="scientific">Adhaeribacter soli</name>
    <dbReference type="NCBI Taxonomy" id="2607655"/>
    <lineage>
        <taxon>Bacteria</taxon>
        <taxon>Pseudomonadati</taxon>
        <taxon>Bacteroidota</taxon>
        <taxon>Cytophagia</taxon>
        <taxon>Cytophagales</taxon>
        <taxon>Hymenobacteraceae</taxon>
        <taxon>Adhaeribacter</taxon>
    </lineage>
</organism>
<sequence>MEIKNLAQTPLHEIVACFNRAFSDYFVPIAATEEAMEKRWRAGRVDYSLSFGAFDQGKLVAFIITGVDRLNGLKTAYNAGTGVIPEYRGQRLVEKLYEVALPAFKVAGIKQSTLEVITQNEKAIKAYQKVGFQIVRTLHCFKGNLLTDPENFPVNGYAITRTSEIDFNLLAPLQPYEFSWDNRNEGVSMILPDLECWLLHQRGILKGYVLLNPATGYLAQLGFSAENIPFYGKLLFREIARQIPAVRINNVDSRAQEIYKLLETVGLENNLDQFEMLLKLPA</sequence>
<dbReference type="GO" id="GO:0016747">
    <property type="term" value="F:acyltransferase activity, transferring groups other than amino-acyl groups"/>
    <property type="evidence" value="ECO:0007669"/>
    <property type="project" value="InterPro"/>
</dbReference>
<dbReference type="PROSITE" id="PS51186">
    <property type="entry name" value="GNAT"/>
    <property type="match status" value="1"/>
</dbReference>
<dbReference type="Proteomes" id="UP000326570">
    <property type="component" value="Unassembled WGS sequence"/>
</dbReference>
<gene>
    <name evidence="2" type="ORF">F0P94_00210</name>
</gene>
<evidence type="ECO:0000259" key="1">
    <source>
        <dbReference type="PROSITE" id="PS51186"/>
    </source>
</evidence>
<accession>A0A5N1J9P2</accession>
<keyword evidence="2" id="KW-0808">Transferase</keyword>
<dbReference type="AlphaFoldDB" id="A0A5N1J9P2"/>
<dbReference type="Gene3D" id="3.40.630.30">
    <property type="match status" value="1"/>
</dbReference>
<dbReference type="CDD" id="cd04301">
    <property type="entry name" value="NAT_SF"/>
    <property type="match status" value="1"/>
</dbReference>
<comment type="caution">
    <text evidence="2">The sequence shown here is derived from an EMBL/GenBank/DDBJ whole genome shotgun (WGS) entry which is preliminary data.</text>
</comment>
<dbReference type="EMBL" id="VTWT01000001">
    <property type="protein sequence ID" value="KAA9345549.1"/>
    <property type="molecule type" value="Genomic_DNA"/>
</dbReference>
<dbReference type="InterPro" id="IPR016181">
    <property type="entry name" value="Acyl_CoA_acyltransferase"/>
</dbReference>
<dbReference type="Pfam" id="PF00583">
    <property type="entry name" value="Acetyltransf_1"/>
    <property type="match status" value="1"/>
</dbReference>
<dbReference type="SUPFAM" id="SSF55729">
    <property type="entry name" value="Acyl-CoA N-acyltransferases (Nat)"/>
    <property type="match status" value="1"/>
</dbReference>
<protein>
    <submittedName>
        <fullName evidence="2">GNAT family N-acetyltransferase</fullName>
    </submittedName>
</protein>